<gene>
    <name evidence="1" type="ORF">GOODEAATRI_009002</name>
</gene>
<dbReference type="EMBL" id="JAHRIO010050467">
    <property type="protein sequence ID" value="MEQ2174546.1"/>
    <property type="molecule type" value="Genomic_DNA"/>
</dbReference>
<keyword evidence="2" id="KW-1185">Reference proteome</keyword>
<protein>
    <submittedName>
        <fullName evidence="1">Uncharacterized protein</fullName>
    </submittedName>
</protein>
<proteinExistence type="predicted"/>
<reference evidence="1 2" key="1">
    <citation type="submission" date="2021-06" db="EMBL/GenBank/DDBJ databases">
        <authorList>
            <person name="Palmer J.M."/>
        </authorList>
    </citation>
    <scope>NUCLEOTIDE SEQUENCE [LARGE SCALE GENOMIC DNA]</scope>
    <source>
        <strain evidence="1 2">GA_2019</strain>
        <tissue evidence="1">Muscle</tissue>
    </source>
</reference>
<evidence type="ECO:0000313" key="2">
    <source>
        <dbReference type="Proteomes" id="UP001476798"/>
    </source>
</evidence>
<name>A0ABV0NT15_9TELE</name>
<sequence>MWLQLDKESCFSYSKCELYLSFLRNGSSDRSGFKHVFAIITQGMHEGGFEIFSQSVVQLKCRYKKEPTDILFLDFSSSQKSGCSEPCKCILPTKPFHILSGYNQKLQCILILGIA</sequence>
<accession>A0ABV0NT15</accession>
<dbReference type="Proteomes" id="UP001476798">
    <property type="component" value="Unassembled WGS sequence"/>
</dbReference>
<evidence type="ECO:0000313" key="1">
    <source>
        <dbReference type="EMBL" id="MEQ2174546.1"/>
    </source>
</evidence>
<comment type="caution">
    <text evidence="1">The sequence shown here is derived from an EMBL/GenBank/DDBJ whole genome shotgun (WGS) entry which is preliminary data.</text>
</comment>
<organism evidence="1 2">
    <name type="scientific">Goodea atripinnis</name>
    <dbReference type="NCBI Taxonomy" id="208336"/>
    <lineage>
        <taxon>Eukaryota</taxon>
        <taxon>Metazoa</taxon>
        <taxon>Chordata</taxon>
        <taxon>Craniata</taxon>
        <taxon>Vertebrata</taxon>
        <taxon>Euteleostomi</taxon>
        <taxon>Actinopterygii</taxon>
        <taxon>Neopterygii</taxon>
        <taxon>Teleostei</taxon>
        <taxon>Neoteleostei</taxon>
        <taxon>Acanthomorphata</taxon>
        <taxon>Ovalentaria</taxon>
        <taxon>Atherinomorphae</taxon>
        <taxon>Cyprinodontiformes</taxon>
        <taxon>Goodeidae</taxon>
        <taxon>Goodea</taxon>
    </lineage>
</organism>